<gene>
    <name evidence="2" type="ORF">SNEC2469_LOCUS15988</name>
</gene>
<evidence type="ECO:0000313" key="2">
    <source>
        <dbReference type="EMBL" id="CAE7554591.1"/>
    </source>
</evidence>
<proteinExistence type="predicted"/>
<dbReference type="OrthoDB" id="410845at2759"/>
<feature type="region of interest" description="Disordered" evidence="1">
    <location>
        <begin position="662"/>
        <end position="681"/>
    </location>
</feature>
<evidence type="ECO:0000256" key="1">
    <source>
        <dbReference type="SAM" id="MobiDB-lite"/>
    </source>
</evidence>
<sequence>MKQWLHAQPEHTRPHLVILQETMWKSSSEWTDEHYTCIHTGSGKPKEGGILIMISKSLCPSDRIRYNEIQLGRILHVKIPTEPSIELLAVYQHAWRGEASSAAKEPDVATIMLQQSPQQGQAFKELVQYRLQAVQDVDRINDILLSSWQIVFGSQPRTVHKHKGVCLAALWHHRKMASTAHTVFARWRRAVQYRSIRKKLHAQAVVAKRARLQQQLQDAESAGSSQNPGMLYQVLRRIAPKIRRRRMQLRDDEHKLAGPDKEAALVIKHFADVFAAQQAIEGFTLREAFSFTAKEFTQCLHELPVHKALPAHCAPAPLWKWCCEEAGPPWTRLIVQCFICGRLSIGRGHIRSSLEWAGIPGAVADVILGMRHAMTLQYSASGHSARTATGKGVRYGITCTGFDVQGMQKYRALFMRHLRAICESPVHLTRESNEALLVRAGVDCPLYTLVSQTAERHRITATQEVFKVQPPAITELWNQVLASIRPTAQGQDSCPTPQENGTAHAEPAQVIASDSHPLPATASMLEATTAPVAPPIVLEIPQVLPVVEETPAVAMSPERLTCTPLANTTHASDHMDTNEGAEQPSDPAPPPHPPSTDAQLGAPDPSTENTSALRTFVSKITHSQVCPKLHSVTQPAKAPVPQPALPFEADVNCEVFTDAFQGANKRSSPGPLEERPSDAGSLQRLPAFGGEEFDLGLAAAVGTMEIGVFEPPGAGTRGIIRTLVAASAEYANKKTKEPRMTLKDRLAKMEETPDLLAHVRWSQEREQLIPEEPQRMFPHAALSGHLDSILEILEEDKVLHQFNATRRFNDQTDSTVMFFIRVSLQGQKAQLLFQRLLALCGLGCLQMIDATLRRERLEPQPLAKQLRNLSDRRNRY</sequence>
<keyword evidence="3" id="KW-1185">Reference proteome</keyword>
<dbReference type="Gene3D" id="3.60.10.10">
    <property type="entry name" value="Endonuclease/exonuclease/phosphatase"/>
    <property type="match status" value="1"/>
</dbReference>
<organism evidence="2 3">
    <name type="scientific">Symbiodinium necroappetens</name>
    <dbReference type="NCBI Taxonomy" id="1628268"/>
    <lineage>
        <taxon>Eukaryota</taxon>
        <taxon>Sar</taxon>
        <taxon>Alveolata</taxon>
        <taxon>Dinophyceae</taxon>
        <taxon>Suessiales</taxon>
        <taxon>Symbiodiniaceae</taxon>
        <taxon>Symbiodinium</taxon>
    </lineage>
</organism>
<comment type="caution">
    <text evidence="2">The sequence shown here is derived from an EMBL/GenBank/DDBJ whole genome shotgun (WGS) entry which is preliminary data.</text>
</comment>
<feature type="region of interest" description="Disordered" evidence="1">
    <location>
        <begin position="568"/>
        <end position="609"/>
    </location>
</feature>
<protein>
    <submittedName>
        <fullName evidence="2">Uncharacterized protein</fullName>
    </submittedName>
</protein>
<dbReference type="Proteomes" id="UP000601435">
    <property type="component" value="Unassembled WGS sequence"/>
</dbReference>
<reference evidence="2" key="1">
    <citation type="submission" date="2021-02" db="EMBL/GenBank/DDBJ databases">
        <authorList>
            <person name="Dougan E. K."/>
            <person name="Rhodes N."/>
            <person name="Thang M."/>
            <person name="Chan C."/>
        </authorList>
    </citation>
    <scope>NUCLEOTIDE SEQUENCE</scope>
</reference>
<dbReference type="InterPro" id="IPR036691">
    <property type="entry name" value="Endo/exonu/phosph_ase_sf"/>
</dbReference>
<name>A0A812U6E9_9DINO</name>
<dbReference type="AlphaFoldDB" id="A0A812U6E9"/>
<dbReference type="EMBL" id="CAJNJA010026099">
    <property type="protein sequence ID" value="CAE7554591.1"/>
    <property type="molecule type" value="Genomic_DNA"/>
</dbReference>
<evidence type="ECO:0000313" key="3">
    <source>
        <dbReference type="Proteomes" id="UP000601435"/>
    </source>
</evidence>
<accession>A0A812U6E9</accession>